<dbReference type="RefSeq" id="WP_317944904.1">
    <property type="nucleotide sequence ID" value="NZ_JAUBDI010000013.1"/>
</dbReference>
<dbReference type="PROSITE" id="PS51257">
    <property type="entry name" value="PROKAR_LIPOPROTEIN"/>
    <property type="match status" value="1"/>
</dbReference>
<accession>A0ABU4GB21</accession>
<dbReference type="EMBL" id="JAUBDI010000013">
    <property type="protein sequence ID" value="MDW0114101.1"/>
    <property type="molecule type" value="Genomic_DNA"/>
</dbReference>
<reference evidence="1 2" key="1">
    <citation type="submission" date="2023-06" db="EMBL/GenBank/DDBJ databases">
        <title>Sporosarcina sp. nov., isolated from Korean traditional fermented seafood 'Jeotgal'.</title>
        <authorList>
            <person name="Yang A.I."/>
            <person name="Shin N.-R."/>
        </authorList>
    </citation>
    <scope>NUCLEOTIDE SEQUENCE [LARGE SCALE GENOMIC DNA]</scope>
    <source>
        <strain evidence="1 2">KCTC13119</strain>
    </source>
</reference>
<sequence>MKNWVILLFFSATFIVGGCSNETPAPDSLQNEEVELGRPDGLFQTRMAAFKPKYSKHCWEDEEQSCAFEPFNPTRALEDGIPTKSGPGEKIILGLSADANSNVPQPDNYRVFLYAGEDDPGTPIDVIDNKITVPEEKGKYYYHVIAEWTEDVKGEAVFIFSITVKP</sequence>
<dbReference type="Proteomes" id="UP001282284">
    <property type="component" value="Unassembled WGS sequence"/>
</dbReference>
<comment type="caution">
    <text evidence="1">The sequence shown here is derived from an EMBL/GenBank/DDBJ whole genome shotgun (WGS) entry which is preliminary data.</text>
</comment>
<evidence type="ECO:0008006" key="3">
    <source>
        <dbReference type="Google" id="ProtNLM"/>
    </source>
</evidence>
<name>A0ABU4GB21_9BACL</name>
<organism evidence="1 2">
    <name type="scientific">Sporosarcina saromensis</name>
    <dbReference type="NCBI Taxonomy" id="359365"/>
    <lineage>
        <taxon>Bacteria</taxon>
        <taxon>Bacillati</taxon>
        <taxon>Bacillota</taxon>
        <taxon>Bacilli</taxon>
        <taxon>Bacillales</taxon>
        <taxon>Caryophanaceae</taxon>
        <taxon>Sporosarcina</taxon>
    </lineage>
</organism>
<protein>
    <recommendedName>
        <fullName evidence="3">Lipoprotein</fullName>
    </recommendedName>
</protein>
<proteinExistence type="predicted"/>
<gene>
    <name evidence="1" type="ORF">QT711_12965</name>
</gene>
<keyword evidence="2" id="KW-1185">Reference proteome</keyword>
<evidence type="ECO:0000313" key="2">
    <source>
        <dbReference type="Proteomes" id="UP001282284"/>
    </source>
</evidence>
<evidence type="ECO:0000313" key="1">
    <source>
        <dbReference type="EMBL" id="MDW0114101.1"/>
    </source>
</evidence>